<dbReference type="Proteomes" id="UP000009038">
    <property type="component" value="Unassembled WGS sequence"/>
</dbReference>
<sequence>MAQRRYSFMLLKAGPLISRYLVKACVGRCLVFCSAALVARDFEISATPLQNPVPPLGGDREAATSISKTETEDLLRDIGLKIRVESIPRRASGYSSYVEQPGAIEKFQAQSGQEFVCQTYKLMNRLRRKGNPIKILWVPTSEDNKLLGLAKEQARAATHEDAIPQAQVSRMKSATLDLAQAQAATSEALPGDVGRHVNEWMQHSQESTPDSCMMDYRVHRAHHMPVTMNRFKLI</sequence>
<name>G3Y5H8_ASPNA</name>
<proteinExistence type="predicted"/>
<dbReference type="OrthoDB" id="3261222at2759"/>
<evidence type="ECO:0000313" key="2">
    <source>
        <dbReference type="Proteomes" id="UP000009038"/>
    </source>
</evidence>
<comment type="caution">
    <text evidence="1">The sequence shown here is derived from an EMBL/GenBank/DDBJ whole genome shotgun (WGS) entry which is preliminary data.</text>
</comment>
<gene>
    <name evidence="1" type="ORF">ASPNIDRAFT_53661</name>
</gene>
<dbReference type="HOGENOM" id="CLU_1184788_0_0_1"/>
<dbReference type="STRING" id="380704.G3Y5H8"/>
<protein>
    <submittedName>
        <fullName evidence="1">Uncharacterized protein</fullName>
    </submittedName>
</protein>
<dbReference type="AlphaFoldDB" id="G3Y5H8"/>
<organism evidence="1 2">
    <name type="scientific">Aspergillus niger (strain ATCC 1015 / CBS 113.46 / FGSC A1144 / LSHB Ac4 / NCTC 3858a / NRRL 328 / USDA 3528.7)</name>
    <dbReference type="NCBI Taxonomy" id="380704"/>
    <lineage>
        <taxon>Eukaryota</taxon>
        <taxon>Fungi</taxon>
        <taxon>Dikarya</taxon>
        <taxon>Ascomycota</taxon>
        <taxon>Pezizomycotina</taxon>
        <taxon>Eurotiomycetes</taxon>
        <taxon>Eurotiomycetidae</taxon>
        <taxon>Eurotiales</taxon>
        <taxon>Aspergillaceae</taxon>
        <taxon>Aspergillus</taxon>
        <taxon>Aspergillus subgen. Circumdati</taxon>
    </lineage>
</organism>
<dbReference type="EMBL" id="ACJE01000013">
    <property type="protein sequence ID" value="EHA21844.1"/>
    <property type="molecule type" value="Genomic_DNA"/>
</dbReference>
<reference evidence="1 2" key="1">
    <citation type="journal article" date="2011" name="Genome Res.">
        <title>Comparative genomics of citric-acid-producing Aspergillus niger ATCC 1015 versus enzyme-producing CBS 513.88.</title>
        <authorList>
            <person name="Andersen M.R."/>
            <person name="Salazar M.P."/>
            <person name="Schaap P.J."/>
            <person name="van de Vondervoort P.J."/>
            <person name="Culley D."/>
            <person name="Thykaer J."/>
            <person name="Frisvad J.C."/>
            <person name="Nielsen K.F."/>
            <person name="Albang R."/>
            <person name="Albermann K."/>
            <person name="Berka R.M."/>
            <person name="Braus G.H."/>
            <person name="Braus-Stromeyer S.A."/>
            <person name="Corrochano L.M."/>
            <person name="Dai Z."/>
            <person name="van Dijck P.W."/>
            <person name="Hofmann G."/>
            <person name="Lasure L.L."/>
            <person name="Magnuson J.K."/>
            <person name="Menke H."/>
            <person name="Meijer M."/>
            <person name="Meijer S.L."/>
            <person name="Nielsen J.B."/>
            <person name="Nielsen M.L."/>
            <person name="van Ooyen A.J."/>
            <person name="Pel H.J."/>
            <person name="Poulsen L."/>
            <person name="Samson R.A."/>
            <person name="Stam H."/>
            <person name="Tsang A."/>
            <person name="van den Brink J.M."/>
            <person name="Atkins A."/>
            <person name="Aerts A."/>
            <person name="Shapiro H."/>
            <person name="Pangilinan J."/>
            <person name="Salamov A."/>
            <person name="Lou Y."/>
            <person name="Lindquist E."/>
            <person name="Lucas S."/>
            <person name="Grimwood J."/>
            <person name="Grigoriev I.V."/>
            <person name="Kubicek C.P."/>
            <person name="Martinez D."/>
            <person name="van Peij N.N."/>
            <person name="Roubos J.A."/>
            <person name="Nielsen J."/>
            <person name="Baker S.E."/>
        </authorList>
    </citation>
    <scope>NUCLEOTIDE SEQUENCE [LARGE SCALE GENOMIC DNA]</scope>
    <source>
        <strain evidence="2">ATCC 1015 / CBS 113.46 / FGSC A1144 / LSHB Ac4 / NCTC 3858a / NRRL 328 / USDA 3528.7</strain>
    </source>
</reference>
<evidence type="ECO:0000313" key="1">
    <source>
        <dbReference type="EMBL" id="EHA21844.1"/>
    </source>
</evidence>
<accession>G3Y5H8</accession>